<feature type="transmembrane region" description="Helical" evidence="14">
    <location>
        <begin position="319"/>
        <end position="341"/>
    </location>
</feature>
<keyword evidence="17" id="KW-1185">Reference proteome</keyword>
<gene>
    <name evidence="16" type="ORF">VFH_I120480</name>
</gene>
<evidence type="ECO:0000313" key="17">
    <source>
        <dbReference type="Proteomes" id="UP001157006"/>
    </source>
</evidence>
<evidence type="ECO:0000256" key="5">
    <source>
        <dbReference type="ARBA" id="ARBA00022692"/>
    </source>
</evidence>
<evidence type="ECO:0000256" key="3">
    <source>
        <dbReference type="ARBA" id="ARBA00022448"/>
    </source>
</evidence>
<evidence type="ECO:0000256" key="4">
    <source>
        <dbReference type="ARBA" id="ARBA00022475"/>
    </source>
</evidence>
<dbReference type="AlphaFoldDB" id="A0AAV0Z628"/>
<dbReference type="GO" id="GO:0015171">
    <property type="term" value="F:amino acid transmembrane transporter activity"/>
    <property type="evidence" value="ECO:0007669"/>
    <property type="project" value="UniProtKB-ARBA"/>
</dbReference>
<evidence type="ECO:0000256" key="8">
    <source>
        <dbReference type="ARBA" id="ARBA00022989"/>
    </source>
</evidence>
<dbReference type="FunFam" id="1.20.1740.10:FF:000033">
    <property type="entry name" value="Lysine histidine transporter 1"/>
    <property type="match status" value="1"/>
</dbReference>
<keyword evidence="4" id="KW-1003">Cell membrane</keyword>
<sequence length="455" mass="51462">MATLETEALNHHHNSSPDRHKTIEEKSERDKRIEEWLPITSKRNAKWWYSAFHNVTAMVGAGVLSLPHAMSQLGWGPGVTILILSWIITFYTLWQMVEMHEMVPGKRFDRYHELGQHAFGKKLGLYIVVPQQLVVEVCTNIVYMVTGGTSLKKFHDTVCPSCKNIKLTYFIMIFASVHFVLSHLPDFNSISGVSLAAAVMSFSYSTISWAASIDKGVQKNVQYGYKAHSTAGTVFDFFSALGSVAFAYAGHNVVLEIQATIPSTPEKPSKVPMWRGVIVAYIIVALCYFPVAFIGYWIFGNQVNGDILLSLEKPAWLIAMANMFVVIHVIGSYQIYAMPVFDMIETLLVKKMKFEPSTMLRFIVRNVYVALTMFIGITFPFFDGLLGFFGGFAFAPTTYFLPCIMWLKIYKPRKFGLSWWTNWICIVLGLCLMILSPIGGLRTIIIQAKTYKFYS</sequence>
<protein>
    <recommendedName>
        <fullName evidence="15">Amino acid transporter transmembrane domain-containing protein</fullName>
    </recommendedName>
</protein>
<keyword evidence="8 14" id="KW-1133">Transmembrane helix</keyword>
<keyword evidence="7" id="KW-0029">Amino-acid transport</keyword>
<evidence type="ECO:0000256" key="1">
    <source>
        <dbReference type="ARBA" id="ARBA00004651"/>
    </source>
</evidence>
<reference evidence="16 17" key="1">
    <citation type="submission" date="2023-01" db="EMBL/GenBank/DDBJ databases">
        <authorList>
            <person name="Kreplak J."/>
        </authorList>
    </citation>
    <scope>NUCLEOTIDE SEQUENCE [LARGE SCALE GENOMIC DNA]</scope>
</reference>
<evidence type="ECO:0000259" key="15">
    <source>
        <dbReference type="Pfam" id="PF01490"/>
    </source>
</evidence>
<feature type="transmembrane region" description="Helical" evidence="14">
    <location>
        <begin position="123"/>
        <end position="146"/>
    </location>
</feature>
<evidence type="ECO:0000256" key="6">
    <source>
        <dbReference type="ARBA" id="ARBA00022847"/>
    </source>
</evidence>
<evidence type="ECO:0000256" key="12">
    <source>
        <dbReference type="ARBA" id="ARBA00061463"/>
    </source>
</evidence>
<evidence type="ECO:0000256" key="11">
    <source>
        <dbReference type="ARBA" id="ARBA00045588"/>
    </source>
</evidence>
<proteinExistence type="inferred from homology"/>
<comment type="similarity">
    <text evidence="2">Belongs to the amino acid/polyamine transporter 2 family. Amino acid/auxin permease (AAAP) (TC 2.A.18.1) subfamily.</text>
</comment>
<feature type="transmembrane region" description="Helical" evidence="14">
    <location>
        <begin position="47"/>
        <end position="66"/>
    </location>
</feature>
<feature type="transmembrane region" description="Helical" evidence="14">
    <location>
        <begin position="167"/>
        <end position="184"/>
    </location>
</feature>
<comment type="function">
    <text evidence="11">Carrier protein involved in proton-driven auxin influx. Mediates the formation of auxin gradient from developing leaves (site of auxin biosynthesis) to tips by contributing to the loading of auxin in vascular tissues and facilitating acropetal (base to tip) auxin transport within inner tissues of the root apex, and basipetal (tip to base) auxin transport within outer tissues of the root apex. May be involved in lateral roots and nodules formation.</text>
</comment>
<dbReference type="Gene3D" id="1.20.1740.10">
    <property type="entry name" value="Amino acid/polyamine transporter I"/>
    <property type="match status" value="1"/>
</dbReference>
<feature type="transmembrane region" description="Helical" evidence="14">
    <location>
        <begin position="73"/>
        <end position="94"/>
    </location>
</feature>
<accession>A0AAV0Z628</accession>
<dbReference type="GO" id="GO:0009734">
    <property type="term" value="P:auxin-activated signaling pathway"/>
    <property type="evidence" value="ECO:0007669"/>
    <property type="project" value="UniProtKB-KW"/>
</dbReference>
<feature type="transmembrane region" description="Helical" evidence="14">
    <location>
        <begin position="277"/>
        <end position="299"/>
    </location>
</feature>
<dbReference type="InterPro" id="IPR013057">
    <property type="entry name" value="AA_transpt_TM"/>
</dbReference>
<feature type="compositionally biased region" description="Basic and acidic residues" evidence="13">
    <location>
        <begin position="15"/>
        <end position="27"/>
    </location>
</feature>
<evidence type="ECO:0000256" key="14">
    <source>
        <dbReference type="SAM" id="Phobius"/>
    </source>
</evidence>
<evidence type="ECO:0000256" key="13">
    <source>
        <dbReference type="SAM" id="MobiDB-lite"/>
    </source>
</evidence>
<organism evidence="16 17">
    <name type="scientific">Vicia faba</name>
    <name type="common">Broad bean</name>
    <name type="synonym">Faba vulgaris</name>
    <dbReference type="NCBI Taxonomy" id="3906"/>
    <lineage>
        <taxon>Eukaryota</taxon>
        <taxon>Viridiplantae</taxon>
        <taxon>Streptophyta</taxon>
        <taxon>Embryophyta</taxon>
        <taxon>Tracheophyta</taxon>
        <taxon>Spermatophyta</taxon>
        <taxon>Magnoliopsida</taxon>
        <taxon>eudicotyledons</taxon>
        <taxon>Gunneridae</taxon>
        <taxon>Pentapetalae</taxon>
        <taxon>rosids</taxon>
        <taxon>fabids</taxon>
        <taxon>Fabales</taxon>
        <taxon>Fabaceae</taxon>
        <taxon>Papilionoideae</taxon>
        <taxon>50 kb inversion clade</taxon>
        <taxon>NPAAA clade</taxon>
        <taxon>Hologalegina</taxon>
        <taxon>IRL clade</taxon>
        <taxon>Fabeae</taxon>
        <taxon>Vicia</taxon>
    </lineage>
</organism>
<dbReference type="PANTHER" id="PTHR48017">
    <property type="entry name" value="OS05G0424000 PROTEIN-RELATED"/>
    <property type="match status" value="1"/>
</dbReference>
<feature type="transmembrane region" description="Helical" evidence="14">
    <location>
        <begin position="388"/>
        <end position="407"/>
    </location>
</feature>
<dbReference type="Pfam" id="PF01490">
    <property type="entry name" value="Aa_trans"/>
    <property type="match status" value="1"/>
</dbReference>
<keyword evidence="5 14" id="KW-0812">Transmembrane</keyword>
<dbReference type="Proteomes" id="UP001157006">
    <property type="component" value="Chromosome 1S"/>
</dbReference>
<keyword evidence="10" id="KW-0927">Auxin signaling pathway</keyword>
<keyword evidence="9 14" id="KW-0472">Membrane</keyword>
<feature type="domain" description="Amino acid transporter transmembrane" evidence="15">
    <location>
        <begin position="44"/>
        <end position="439"/>
    </location>
</feature>
<evidence type="ECO:0000313" key="16">
    <source>
        <dbReference type="EMBL" id="CAI8594035.1"/>
    </source>
</evidence>
<comment type="subcellular location">
    <subcellularLocation>
        <location evidence="1">Cell membrane</location>
        <topology evidence="1">Multi-pass membrane protein</topology>
    </subcellularLocation>
</comment>
<feature type="region of interest" description="Disordered" evidence="13">
    <location>
        <begin position="1"/>
        <end position="27"/>
    </location>
</feature>
<feature type="transmembrane region" description="Helical" evidence="14">
    <location>
        <begin position="419"/>
        <end position="445"/>
    </location>
</feature>
<keyword evidence="6" id="KW-0769">Symport</keyword>
<evidence type="ECO:0000256" key="7">
    <source>
        <dbReference type="ARBA" id="ARBA00022970"/>
    </source>
</evidence>
<comment type="similarity">
    <text evidence="12">Belongs to the amino acid/polyamine transporter 2 family. Amino acid/auxin permease (AAAP) (TC 2.A.18.2) subfamily.</text>
</comment>
<keyword evidence="3" id="KW-0813">Transport</keyword>
<dbReference type="GO" id="GO:0015293">
    <property type="term" value="F:symporter activity"/>
    <property type="evidence" value="ECO:0007669"/>
    <property type="project" value="UniProtKB-KW"/>
</dbReference>
<feature type="transmembrane region" description="Helical" evidence="14">
    <location>
        <begin position="190"/>
        <end position="211"/>
    </location>
</feature>
<dbReference type="EMBL" id="OX451735">
    <property type="protein sequence ID" value="CAI8594035.1"/>
    <property type="molecule type" value="Genomic_DNA"/>
</dbReference>
<name>A0AAV0Z628_VICFA</name>
<evidence type="ECO:0000256" key="2">
    <source>
        <dbReference type="ARBA" id="ARBA00005590"/>
    </source>
</evidence>
<evidence type="ECO:0000256" key="10">
    <source>
        <dbReference type="ARBA" id="ARBA00023294"/>
    </source>
</evidence>
<evidence type="ECO:0000256" key="9">
    <source>
        <dbReference type="ARBA" id="ARBA00023136"/>
    </source>
</evidence>
<feature type="transmembrane region" description="Helical" evidence="14">
    <location>
        <begin position="362"/>
        <end position="382"/>
    </location>
</feature>
<dbReference type="GO" id="GO:0005886">
    <property type="term" value="C:plasma membrane"/>
    <property type="evidence" value="ECO:0007669"/>
    <property type="project" value="UniProtKB-SubCell"/>
</dbReference>